<dbReference type="InterPro" id="IPR020843">
    <property type="entry name" value="ER"/>
</dbReference>
<evidence type="ECO:0000313" key="4">
    <source>
        <dbReference type="Proteomes" id="UP000654345"/>
    </source>
</evidence>
<reference evidence="3 4" key="1">
    <citation type="journal article" date="2021" name="Int. J. Syst. Evol. Microbiol.">
        <title>Reticulibacter mediterranei gen. nov., sp. nov., within the new family Reticulibacteraceae fam. nov., and Ktedonospora formicarum gen. nov., sp. nov., Ktedonobacter robiniae sp. nov., Dictyobacter formicarum sp. nov. and Dictyobacter arantiisoli sp. nov., belonging to the class Ktedonobacteria.</title>
        <authorList>
            <person name="Yabe S."/>
            <person name="Zheng Y."/>
            <person name="Wang C.M."/>
            <person name="Sakai Y."/>
            <person name="Abe K."/>
            <person name="Yokota A."/>
            <person name="Donadio S."/>
            <person name="Cavaletti L."/>
            <person name="Monciardini P."/>
        </authorList>
    </citation>
    <scope>NUCLEOTIDE SEQUENCE [LARGE SCALE GENOMIC DNA]</scope>
    <source>
        <strain evidence="3 4">SOSP1-30</strain>
    </source>
</reference>
<accession>A0ABQ3V5Q5</accession>
<dbReference type="Proteomes" id="UP000654345">
    <property type="component" value="Unassembled WGS sequence"/>
</dbReference>
<comment type="caution">
    <text evidence="3">The sequence shown here is derived from an EMBL/GenBank/DDBJ whole genome shotgun (WGS) entry which is preliminary data.</text>
</comment>
<proteinExistence type="predicted"/>
<dbReference type="Gene3D" id="3.90.180.10">
    <property type="entry name" value="Medium-chain alcohol dehydrogenases, catalytic domain"/>
    <property type="match status" value="1"/>
</dbReference>
<dbReference type="EMBL" id="BNJG01000005">
    <property type="protein sequence ID" value="GHO60546.1"/>
    <property type="molecule type" value="Genomic_DNA"/>
</dbReference>
<gene>
    <name evidence="3" type="ORF">KSB_90210</name>
</gene>
<organism evidence="3 4">
    <name type="scientific">Ktedonobacter robiniae</name>
    <dbReference type="NCBI Taxonomy" id="2778365"/>
    <lineage>
        <taxon>Bacteria</taxon>
        <taxon>Bacillati</taxon>
        <taxon>Chloroflexota</taxon>
        <taxon>Ktedonobacteria</taxon>
        <taxon>Ktedonobacterales</taxon>
        <taxon>Ktedonobacteraceae</taxon>
        <taxon>Ktedonobacter</taxon>
    </lineage>
</organism>
<dbReference type="RefSeq" id="WP_201376633.1">
    <property type="nucleotide sequence ID" value="NZ_BNJG01000005.1"/>
</dbReference>
<dbReference type="InterPro" id="IPR036291">
    <property type="entry name" value="NAD(P)-bd_dom_sf"/>
</dbReference>
<dbReference type="PANTHER" id="PTHR11695:SF294">
    <property type="entry name" value="RETICULON-4-INTERACTING PROTEIN 1, MITOCHONDRIAL"/>
    <property type="match status" value="1"/>
</dbReference>
<dbReference type="SMART" id="SM00829">
    <property type="entry name" value="PKS_ER"/>
    <property type="match status" value="1"/>
</dbReference>
<dbReference type="CDD" id="cd05289">
    <property type="entry name" value="MDR_like_2"/>
    <property type="match status" value="1"/>
</dbReference>
<dbReference type="PROSITE" id="PS00059">
    <property type="entry name" value="ADH_ZINC"/>
    <property type="match status" value="1"/>
</dbReference>
<dbReference type="PANTHER" id="PTHR11695">
    <property type="entry name" value="ALCOHOL DEHYDROGENASE RELATED"/>
    <property type="match status" value="1"/>
</dbReference>
<evidence type="ECO:0000313" key="3">
    <source>
        <dbReference type="EMBL" id="GHO60546.1"/>
    </source>
</evidence>
<dbReference type="SUPFAM" id="SSF51735">
    <property type="entry name" value="NAD(P)-binding Rossmann-fold domains"/>
    <property type="match status" value="1"/>
</dbReference>
<dbReference type="Gene3D" id="3.40.50.720">
    <property type="entry name" value="NAD(P)-binding Rossmann-like Domain"/>
    <property type="match status" value="1"/>
</dbReference>
<dbReference type="Pfam" id="PF08240">
    <property type="entry name" value="ADH_N"/>
    <property type="match status" value="1"/>
</dbReference>
<evidence type="ECO:0000259" key="2">
    <source>
        <dbReference type="SMART" id="SM00829"/>
    </source>
</evidence>
<name>A0ABQ3V5Q5_9CHLR</name>
<dbReference type="Pfam" id="PF13602">
    <property type="entry name" value="ADH_zinc_N_2"/>
    <property type="match status" value="1"/>
</dbReference>
<sequence>MKAAYITAQQGGPEVIEYGDVEQPHVGAGEILLQVHAVGISPQELEWVPTWKTADGQERAKPIIMGHEISGSVVELGEGVTTFNVGDDVYGLSSFWRNGAQAEYTIVEPAEIALKPRRSSHIEAATLPLSALTAWQAFFEQGSLKRGQRVLIQGAAGGVGNYAVQIAHWAGAQVIAVASARQHEFLRELGADQLIDYTTMRFEDVVNDVDFVLDTIGDDTQKRSFKVLKKGGILVGIAGEQENRIFEWAKQYERDAKWFIVRPNHEQLARITEFVDGGHMKPIVNSVYPLAQTRQAYEHSLSGHMRGKVVIQVVE</sequence>
<protein>
    <submittedName>
        <fullName evidence="3">NADPH:quinone reductase</fullName>
    </submittedName>
</protein>
<feature type="domain" description="Enoyl reductase (ER)" evidence="2">
    <location>
        <begin position="11"/>
        <end position="311"/>
    </location>
</feature>
<dbReference type="InterPro" id="IPR050700">
    <property type="entry name" value="YIM1/Zinc_Alcohol_DH_Fams"/>
</dbReference>
<dbReference type="InterPro" id="IPR011032">
    <property type="entry name" value="GroES-like_sf"/>
</dbReference>
<dbReference type="SUPFAM" id="SSF50129">
    <property type="entry name" value="GroES-like"/>
    <property type="match status" value="1"/>
</dbReference>
<keyword evidence="4" id="KW-1185">Reference proteome</keyword>
<dbReference type="InterPro" id="IPR013154">
    <property type="entry name" value="ADH-like_N"/>
</dbReference>
<evidence type="ECO:0000256" key="1">
    <source>
        <dbReference type="ARBA" id="ARBA00023002"/>
    </source>
</evidence>
<keyword evidence="1" id="KW-0560">Oxidoreductase</keyword>
<dbReference type="InterPro" id="IPR002328">
    <property type="entry name" value="ADH_Zn_CS"/>
</dbReference>